<evidence type="ECO:0000313" key="1">
    <source>
        <dbReference type="EMBL" id="MDJ1481086.1"/>
    </source>
</evidence>
<organism evidence="1 2">
    <name type="scientific">Xanthocytophaga flava</name>
    <dbReference type="NCBI Taxonomy" id="3048013"/>
    <lineage>
        <taxon>Bacteria</taxon>
        <taxon>Pseudomonadati</taxon>
        <taxon>Bacteroidota</taxon>
        <taxon>Cytophagia</taxon>
        <taxon>Cytophagales</taxon>
        <taxon>Rhodocytophagaceae</taxon>
        <taxon>Xanthocytophaga</taxon>
    </lineage>
</organism>
<reference evidence="1" key="1">
    <citation type="submission" date="2023-05" db="EMBL/GenBank/DDBJ databases">
        <authorList>
            <person name="Zhang X."/>
        </authorList>
    </citation>
    <scope>NUCLEOTIDE SEQUENCE</scope>
    <source>
        <strain evidence="1">YF14B1</strain>
    </source>
</reference>
<dbReference type="RefSeq" id="WP_313978418.1">
    <property type="nucleotide sequence ID" value="NZ_JASJOS010000004.1"/>
</dbReference>
<dbReference type="AlphaFoldDB" id="A0AAE3QLX5"/>
<protein>
    <submittedName>
        <fullName evidence="1">Uncharacterized protein</fullName>
    </submittedName>
</protein>
<dbReference type="Proteomes" id="UP001241110">
    <property type="component" value="Unassembled WGS sequence"/>
</dbReference>
<sequence>MITIQKLFLLAFIVLCINSQSYSQRFTLEKPDSTNIYYRIITQRTKQLKLKKLEQGSPKAEIRLWTIFELRYFNDLVVLSQNDTSWQALYYPHISIPGTKNTSDTLKSVMVTLHPVNEWNTLLKTLHDNHVFSLPDMDKIYGLVDNWADGTTYIVEVATPTMYRFYRYHLPEKFSDKFQQTQQMVNIVSAVEEAFMLKKQRKQQERLLRK</sequence>
<comment type="caution">
    <text evidence="1">The sequence shown here is derived from an EMBL/GenBank/DDBJ whole genome shotgun (WGS) entry which is preliminary data.</text>
</comment>
<dbReference type="EMBL" id="JASJOS010000004">
    <property type="protein sequence ID" value="MDJ1481086.1"/>
    <property type="molecule type" value="Genomic_DNA"/>
</dbReference>
<gene>
    <name evidence="1" type="ORF">QNI16_11375</name>
</gene>
<accession>A0AAE3QLX5</accession>
<proteinExistence type="predicted"/>
<name>A0AAE3QLX5_9BACT</name>
<evidence type="ECO:0000313" key="2">
    <source>
        <dbReference type="Proteomes" id="UP001241110"/>
    </source>
</evidence>